<dbReference type="EMBL" id="CP136894">
    <property type="protein sequence ID" value="WOL07181.1"/>
    <property type="molecule type" value="Genomic_DNA"/>
</dbReference>
<name>A0AAQ3KKA1_9LILI</name>
<dbReference type="InterPro" id="IPR002182">
    <property type="entry name" value="NB-ARC"/>
</dbReference>
<evidence type="ECO:0000256" key="1">
    <source>
        <dbReference type="ARBA" id="ARBA00008894"/>
    </source>
</evidence>
<evidence type="ECO:0000259" key="11">
    <source>
        <dbReference type="Pfam" id="PF23598"/>
    </source>
</evidence>
<gene>
    <name evidence="13" type="ORF">Cni_G15919</name>
</gene>
<keyword evidence="3" id="KW-0677">Repeat</keyword>
<evidence type="ECO:0000313" key="14">
    <source>
        <dbReference type="Proteomes" id="UP001327560"/>
    </source>
</evidence>
<dbReference type="AlphaFoldDB" id="A0AAQ3KKA1"/>
<protein>
    <submittedName>
        <fullName evidence="13">Uncharacterized protein</fullName>
    </submittedName>
</protein>
<feature type="domain" description="R13L1/DRL21-like LRR repeat region" evidence="12">
    <location>
        <begin position="706"/>
        <end position="838"/>
    </location>
</feature>
<evidence type="ECO:0000256" key="2">
    <source>
        <dbReference type="ARBA" id="ARBA00022614"/>
    </source>
</evidence>
<dbReference type="Gene3D" id="1.20.5.4130">
    <property type="match status" value="1"/>
</dbReference>
<reference evidence="13 14" key="1">
    <citation type="submission" date="2023-10" db="EMBL/GenBank/DDBJ databases">
        <title>Chromosome-scale genome assembly provides insights into flower coloration mechanisms of Canna indica.</title>
        <authorList>
            <person name="Li C."/>
        </authorList>
    </citation>
    <scope>NUCLEOTIDE SEQUENCE [LARGE SCALE GENOMIC DNA]</scope>
    <source>
        <tissue evidence="13">Flower</tissue>
    </source>
</reference>
<dbReference type="InterPro" id="IPR032675">
    <property type="entry name" value="LRR_dom_sf"/>
</dbReference>
<dbReference type="Pfam" id="PF23598">
    <property type="entry name" value="LRR_14"/>
    <property type="match status" value="1"/>
</dbReference>
<dbReference type="Pfam" id="PF00931">
    <property type="entry name" value="NB-ARC"/>
    <property type="match status" value="1"/>
</dbReference>
<evidence type="ECO:0000256" key="7">
    <source>
        <dbReference type="SAM" id="SignalP"/>
    </source>
</evidence>
<dbReference type="InterPro" id="IPR056789">
    <property type="entry name" value="LRR_R13L1-DRL21"/>
</dbReference>
<dbReference type="SUPFAM" id="SSF52540">
    <property type="entry name" value="P-loop containing nucleoside triphosphate hydrolases"/>
    <property type="match status" value="1"/>
</dbReference>
<dbReference type="Pfam" id="PF25019">
    <property type="entry name" value="LRR_R13L1-DRL21"/>
    <property type="match status" value="1"/>
</dbReference>
<dbReference type="SUPFAM" id="SSF52047">
    <property type="entry name" value="RNI-like"/>
    <property type="match status" value="1"/>
</dbReference>
<dbReference type="InterPro" id="IPR041118">
    <property type="entry name" value="Rx_N"/>
</dbReference>
<dbReference type="GO" id="GO:0051707">
    <property type="term" value="P:response to other organism"/>
    <property type="evidence" value="ECO:0007669"/>
    <property type="project" value="UniProtKB-ARBA"/>
</dbReference>
<feature type="domain" description="Disease resistance protein winged helix" evidence="10">
    <location>
        <begin position="418"/>
        <end position="489"/>
    </location>
</feature>
<dbReference type="Pfam" id="PF18052">
    <property type="entry name" value="Rx_N"/>
    <property type="match status" value="1"/>
</dbReference>
<evidence type="ECO:0000313" key="13">
    <source>
        <dbReference type="EMBL" id="WOL07181.1"/>
    </source>
</evidence>
<dbReference type="Gene3D" id="3.80.10.10">
    <property type="entry name" value="Ribonuclease Inhibitor"/>
    <property type="match status" value="3"/>
</dbReference>
<evidence type="ECO:0000256" key="3">
    <source>
        <dbReference type="ARBA" id="ARBA00022737"/>
    </source>
</evidence>
<dbReference type="InterPro" id="IPR036388">
    <property type="entry name" value="WH-like_DNA-bd_sf"/>
</dbReference>
<feature type="signal peptide" evidence="7">
    <location>
        <begin position="1"/>
        <end position="16"/>
    </location>
</feature>
<dbReference type="InterPro" id="IPR058922">
    <property type="entry name" value="WHD_DRP"/>
</dbReference>
<evidence type="ECO:0000256" key="4">
    <source>
        <dbReference type="ARBA" id="ARBA00022741"/>
    </source>
</evidence>
<dbReference type="GO" id="GO:0006952">
    <property type="term" value="P:defense response"/>
    <property type="evidence" value="ECO:0007669"/>
    <property type="project" value="UniProtKB-KW"/>
</dbReference>
<dbReference type="Pfam" id="PF23559">
    <property type="entry name" value="WHD_DRP"/>
    <property type="match status" value="1"/>
</dbReference>
<dbReference type="PANTHER" id="PTHR36766:SF40">
    <property type="entry name" value="DISEASE RESISTANCE PROTEIN RGA3"/>
    <property type="match status" value="1"/>
</dbReference>
<dbReference type="GO" id="GO:0043531">
    <property type="term" value="F:ADP binding"/>
    <property type="evidence" value="ECO:0007669"/>
    <property type="project" value="InterPro"/>
</dbReference>
<keyword evidence="7" id="KW-0732">Signal</keyword>
<dbReference type="Gene3D" id="1.10.10.10">
    <property type="entry name" value="Winged helix-like DNA-binding domain superfamily/Winged helix DNA-binding domain"/>
    <property type="match status" value="1"/>
</dbReference>
<evidence type="ECO:0000259" key="9">
    <source>
        <dbReference type="Pfam" id="PF18052"/>
    </source>
</evidence>
<proteinExistence type="inferred from homology"/>
<evidence type="ECO:0000259" key="12">
    <source>
        <dbReference type="Pfam" id="PF25019"/>
    </source>
</evidence>
<dbReference type="PANTHER" id="PTHR36766">
    <property type="entry name" value="PLANT BROAD-SPECTRUM MILDEW RESISTANCE PROTEIN RPW8"/>
    <property type="match status" value="1"/>
</dbReference>
<dbReference type="Gene3D" id="3.40.50.300">
    <property type="entry name" value="P-loop containing nucleotide triphosphate hydrolases"/>
    <property type="match status" value="1"/>
</dbReference>
<dbReference type="PRINTS" id="PR00364">
    <property type="entry name" value="DISEASERSIST"/>
</dbReference>
<evidence type="ECO:0000259" key="10">
    <source>
        <dbReference type="Pfam" id="PF23559"/>
    </source>
</evidence>
<keyword evidence="2" id="KW-0433">Leucine-rich repeat</keyword>
<feature type="domain" description="NB-ARC" evidence="8">
    <location>
        <begin position="163"/>
        <end position="333"/>
    </location>
</feature>
<dbReference type="SUPFAM" id="SSF52058">
    <property type="entry name" value="L domain-like"/>
    <property type="match status" value="1"/>
</dbReference>
<dbReference type="GO" id="GO:0005524">
    <property type="term" value="F:ATP binding"/>
    <property type="evidence" value="ECO:0007669"/>
    <property type="project" value="UniProtKB-KW"/>
</dbReference>
<feature type="chain" id="PRO_5042994670" evidence="7">
    <location>
        <begin position="17"/>
        <end position="1122"/>
    </location>
</feature>
<dbReference type="FunFam" id="3.40.50.300:FF:001091">
    <property type="entry name" value="Probable disease resistance protein At1g61300"/>
    <property type="match status" value="1"/>
</dbReference>
<keyword evidence="5" id="KW-0611">Plant defense</keyword>
<feature type="domain" description="Disease resistance R13L4/SHOC-2-like LRR" evidence="11">
    <location>
        <begin position="571"/>
        <end position="654"/>
    </location>
</feature>
<dbReference type="InterPro" id="IPR055414">
    <property type="entry name" value="LRR_R13L4/SHOC2-like"/>
</dbReference>
<keyword evidence="14" id="KW-1185">Reference proteome</keyword>
<evidence type="ECO:0000256" key="6">
    <source>
        <dbReference type="ARBA" id="ARBA00022840"/>
    </source>
</evidence>
<comment type="similarity">
    <text evidence="1">Belongs to the disease resistance NB-LRR family.</text>
</comment>
<dbReference type="Proteomes" id="UP001327560">
    <property type="component" value="Chromosome 5"/>
</dbReference>
<evidence type="ECO:0000259" key="8">
    <source>
        <dbReference type="Pfam" id="PF00931"/>
    </source>
</evidence>
<organism evidence="13 14">
    <name type="scientific">Canna indica</name>
    <name type="common">Indian-shot</name>
    <dbReference type="NCBI Taxonomy" id="4628"/>
    <lineage>
        <taxon>Eukaryota</taxon>
        <taxon>Viridiplantae</taxon>
        <taxon>Streptophyta</taxon>
        <taxon>Embryophyta</taxon>
        <taxon>Tracheophyta</taxon>
        <taxon>Spermatophyta</taxon>
        <taxon>Magnoliopsida</taxon>
        <taxon>Liliopsida</taxon>
        <taxon>Zingiberales</taxon>
        <taxon>Cannaceae</taxon>
        <taxon>Canna</taxon>
    </lineage>
</organism>
<feature type="domain" description="Disease resistance N-terminal" evidence="9">
    <location>
        <begin position="29"/>
        <end position="87"/>
    </location>
</feature>
<keyword evidence="6" id="KW-0067">ATP-binding</keyword>
<keyword evidence="4" id="KW-0547">Nucleotide-binding</keyword>
<accession>A0AAQ3KKA1</accession>
<sequence>MEFLVAIVPLLATNLAQLCHELQSVYGLHELGKLQNSVSLIQAVLSDAQEKEQSRNAVNHLLNELSQAAYDANDILDEVATERQRCHLIKYALVRNFLAPINPKREMFKREVYLRMREIENRLDSIASRCPLSQLTQHSALLRQQSYQTTSQSPPQVLGRENDKQKIKDLLMPLTEATDSSISVIAILGMPGIGKTTLAQLVCNDDSVKNYFDLRLWVYVSYDFDLMRIMKIIIESIDGFQCDLVSLDNLQRELRKKLSGKRYLLVLDDVWQERCLEWETLKNFLYSGAQGSKIIVTTRIEAVAYFMATSAPYRLQGITDDDCWSLVRQYALTGDRNVSFDLVGYRMYAVNKCKGLPLAAITLGHMLFRETDRNKWGAILQSTAWEFPGADRNIMNAVSLSYQHLPQYLKPCFAYFSIIPKGYEFEKEFIIQLWIAQNFIRSQWREQMEDIGSDYFDSLMQSSFFQYSHYDHKSRRHRYIMHDVVHGFAQHIAAEECSVVEPGTDWYGSASVRHLCLYYEEFVKSVPLRSPSFRGKNNIYEEVYKCNGLHTLLLIGSSTSCPMAIPDDVAERLGRLRTLNLSNSGLTLLPESIGNLKHLRCLQLQNTNIIRLPESVTCLYNLQTLGLRNCYLLEELPKNIRNLQNLRHIDLHLDGNSRMTLAPEGTHARGVHIVGKLRRMPPDMGLLTYLRTLSRFIVSTRPHCGLSQLRDLNNLHGELLVERLDLVFSAAEAVEANLASKEHIDRLELTWNYSNLTEAVAQSVGYEEKERILKNLRPHTNLKELGIVGYDGTSLPTWTGEPSFSNLVTLWISKTYNCLKLPPLGQLPTLKYLYIKEMHGVKHLDCTFCGRNKIRFPSLEKLHLENMSGLEDWWGDDDCALPYLRELVIKDCAALDQLKHKLPSLTNLVIEASRNFAGLLDFPELKSLEVKTNDDWIWSSWSVVSLLPTLTFSGLQRRTFPINIQGCHALIRRLEISNCNQLLSIPDDWLPIGLLHFAIKHCPELHNLPKGLTKLTKLEDLEIENFMQLRYLPIGLRNMTSLARLEISDCPGLLCLPNDGFPSKLQFLSISNSPELRKQCLGMGDQGWFTLRHDLHVWIDGAMVTSSVHHYPYVPQAPRIPS</sequence>
<dbReference type="InterPro" id="IPR027417">
    <property type="entry name" value="P-loop_NTPase"/>
</dbReference>
<evidence type="ECO:0000256" key="5">
    <source>
        <dbReference type="ARBA" id="ARBA00022821"/>
    </source>
</evidence>